<dbReference type="AlphaFoldDB" id="A0A7J7U5A2"/>
<evidence type="ECO:0000256" key="1">
    <source>
        <dbReference type="SAM" id="MobiDB-lite"/>
    </source>
</evidence>
<comment type="caution">
    <text evidence="2">The sequence shown here is derived from an EMBL/GenBank/DDBJ whole genome shotgun (WGS) entry which is preliminary data.</text>
</comment>
<evidence type="ECO:0000313" key="2">
    <source>
        <dbReference type="EMBL" id="KAF6308050.1"/>
    </source>
</evidence>
<sequence>MKGQFLSPGGFVERLRKAFPVERKAEIPGRKGDSSPERGRKGLAGGVMKETDARSKVPKVDGIFFKSLKGFSRGSSSGQIGSLREPVRKRALTWSWEQRLSNSTWEAQVQQKPCGKLPKGEPESGVEAGGRLGSTAML</sequence>
<feature type="region of interest" description="Disordered" evidence="1">
    <location>
        <begin position="23"/>
        <end position="52"/>
    </location>
</feature>
<dbReference type="Proteomes" id="UP000527355">
    <property type="component" value="Unassembled WGS sequence"/>
</dbReference>
<name>A0A7J7U5A2_MYOMY</name>
<feature type="compositionally biased region" description="Basic and acidic residues" evidence="1">
    <location>
        <begin position="23"/>
        <end position="40"/>
    </location>
</feature>
<dbReference type="EMBL" id="JABWUV010000014">
    <property type="protein sequence ID" value="KAF6308050.1"/>
    <property type="molecule type" value="Genomic_DNA"/>
</dbReference>
<organism evidence="2 3">
    <name type="scientific">Myotis myotis</name>
    <name type="common">Greater mouse-eared bat</name>
    <name type="synonym">Vespertilio myotis</name>
    <dbReference type="NCBI Taxonomy" id="51298"/>
    <lineage>
        <taxon>Eukaryota</taxon>
        <taxon>Metazoa</taxon>
        <taxon>Chordata</taxon>
        <taxon>Craniata</taxon>
        <taxon>Vertebrata</taxon>
        <taxon>Euteleostomi</taxon>
        <taxon>Mammalia</taxon>
        <taxon>Eutheria</taxon>
        <taxon>Laurasiatheria</taxon>
        <taxon>Chiroptera</taxon>
        <taxon>Yangochiroptera</taxon>
        <taxon>Vespertilionidae</taxon>
        <taxon>Myotis</taxon>
    </lineage>
</organism>
<reference evidence="2 3" key="1">
    <citation type="journal article" date="2020" name="Nature">
        <title>Six reference-quality genomes reveal evolution of bat adaptations.</title>
        <authorList>
            <person name="Jebb D."/>
            <person name="Huang Z."/>
            <person name="Pippel M."/>
            <person name="Hughes G.M."/>
            <person name="Lavrichenko K."/>
            <person name="Devanna P."/>
            <person name="Winkler S."/>
            <person name="Jermiin L.S."/>
            <person name="Skirmuntt E.C."/>
            <person name="Katzourakis A."/>
            <person name="Burkitt-Gray L."/>
            <person name="Ray D.A."/>
            <person name="Sullivan K.A.M."/>
            <person name="Roscito J.G."/>
            <person name="Kirilenko B.M."/>
            <person name="Davalos L.M."/>
            <person name="Corthals A.P."/>
            <person name="Power M.L."/>
            <person name="Jones G."/>
            <person name="Ransome R.D."/>
            <person name="Dechmann D.K.N."/>
            <person name="Locatelli A.G."/>
            <person name="Puechmaille S.J."/>
            <person name="Fedrigo O."/>
            <person name="Jarvis E.D."/>
            <person name="Hiller M."/>
            <person name="Vernes S.C."/>
            <person name="Myers E.W."/>
            <person name="Teeling E.C."/>
        </authorList>
    </citation>
    <scope>NUCLEOTIDE SEQUENCE [LARGE SCALE GENOMIC DNA]</scope>
    <source>
        <strain evidence="2">MMyoMyo1</strain>
        <tissue evidence="2">Flight muscle</tissue>
    </source>
</reference>
<protein>
    <submittedName>
        <fullName evidence="2">Uncharacterized protein</fullName>
    </submittedName>
</protein>
<feature type="region of interest" description="Disordered" evidence="1">
    <location>
        <begin position="105"/>
        <end position="138"/>
    </location>
</feature>
<gene>
    <name evidence="2" type="ORF">mMyoMyo1_008842</name>
</gene>
<keyword evidence="3" id="KW-1185">Reference proteome</keyword>
<accession>A0A7J7U5A2</accession>
<evidence type="ECO:0000313" key="3">
    <source>
        <dbReference type="Proteomes" id="UP000527355"/>
    </source>
</evidence>
<proteinExistence type="predicted"/>